<dbReference type="InterPro" id="IPR050960">
    <property type="entry name" value="AB_hydrolase_4_sf"/>
</dbReference>
<sequence length="545" mass="59881">MSMARLDAHSLFRFLHFPSAFTTITTHRYLRLHVTQSDVSSSTQISENGAPQTVQVHPSLEVIGGGRDKYLSALKKNLEHPYNPFPIIGSNRHVETIFAAFYRSLPDVKFWRECLRTKDDGAVALDWVAGDHRKLPPLSPVLILLGLLIREHIVQPGLTGGSDDTYVRHMLIRARKLGWRVVVFNSRGCGNSPVTTPQFYSASFTGDLTEVIAHVSGRYPEAKLYAVGWSLGANILVCYLGQESHKCTLSGAVSLCNPFNLPIADEDFHKGFNNIYDKALASSLRRIFKKHAALFEDIGGEYNIPMVAYAKTVREFDEGLTRVSFGFKSADDYYFHSSSADSIKDVCTPLLCIQAANDPIAPARGIPRKDIEENQNCLLIVTPNGGHLGWVAGNEAPFGAPWTDPCVIDFLQHLDRRLSETSSSPSQLNEAPMCTEGGLVAAEIANIPMVANAKTVREFDEGLTRGHIIGLKSAGDYYLHSSSADSIKHVCTPLLCIQGRIAGNEVLLGAPWTSPCMIDFLQHLERGLSETSLSPSQLNEAPGVY</sequence>
<dbReference type="GO" id="GO:0034338">
    <property type="term" value="F:short-chain carboxylesterase activity"/>
    <property type="evidence" value="ECO:0007669"/>
    <property type="project" value="TreeGrafter"/>
</dbReference>
<dbReference type="SUPFAM" id="SSF53474">
    <property type="entry name" value="alpha/beta-Hydrolases"/>
    <property type="match status" value="1"/>
</dbReference>
<dbReference type="FunFam" id="3.40.50.1820:FF:000140">
    <property type="entry name" value="Esterase/lipase/thioesterase family protein"/>
    <property type="match status" value="1"/>
</dbReference>
<organism evidence="3 4">
    <name type="scientific">Chenopodium quinoa</name>
    <name type="common">Quinoa</name>
    <dbReference type="NCBI Taxonomy" id="63459"/>
    <lineage>
        <taxon>Eukaryota</taxon>
        <taxon>Viridiplantae</taxon>
        <taxon>Streptophyta</taxon>
        <taxon>Embryophyta</taxon>
        <taxon>Tracheophyta</taxon>
        <taxon>Spermatophyta</taxon>
        <taxon>Magnoliopsida</taxon>
        <taxon>eudicotyledons</taxon>
        <taxon>Gunneridae</taxon>
        <taxon>Pentapetalae</taxon>
        <taxon>Caryophyllales</taxon>
        <taxon>Chenopodiaceae</taxon>
        <taxon>Chenopodioideae</taxon>
        <taxon>Atripliceae</taxon>
        <taxon>Chenopodium</taxon>
    </lineage>
</organism>
<protein>
    <recommendedName>
        <fullName evidence="2">AB hydrolase-1 domain-containing protein</fullName>
    </recommendedName>
</protein>
<reference evidence="3" key="2">
    <citation type="submission" date="2021-03" db="UniProtKB">
        <authorList>
            <consortium name="EnsemblPlants"/>
        </authorList>
    </citation>
    <scope>IDENTIFICATION</scope>
</reference>
<dbReference type="PANTHER" id="PTHR10794">
    <property type="entry name" value="ABHYDROLASE DOMAIN-CONTAINING PROTEIN"/>
    <property type="match status" value="1"/>
</dbReference>
<keyword evidence="4" id="KW-1185">Reference proteome</keyword>
<dbReference type="InterPro" id="IPR029058">
    <property type="entry name" value="AB_hydrolase_fold"/>
</dbReference>
<reference evidence="3" key="1">
    <citation type="journal article" date="2017" name="Nature">
        <title>The genome of Chenopodium quinoa.</title>
        <authorList>
            <person name="Jarvis D.E."/>
            <person name="Ho Y.S."/>
            <person name="Lightfoot D.J."/>
            <person name="Schmoeckel S.M."/>
            <person name="Li B."/>
            <person name="Borm T.J.A."/>
            <person name="Ohyanagi H."/>
            <person name="Mineta K."/>
            <person name="Michell C.T."/>
            <person name="Saber N."/>
            <person name="Kharbatia N.M."/>
            <person name="Rupper R.R."/>
            <person name="Sharp A.R."/>
            <person name="Dally N."/>
            <person name="Boughton B.A."/>
            <person name="Woo Y.H."/>
            <person name="Gao G."/>
            <person name="Schijlen E.G.W.M."/>
            <person name="Guo X."/>
            <person name="Momin A.A."/>
            <person name="Negrao S."/>
            <person name="Al-Babili S."/>
            <person name="Gehring C."/>
            <person name="Roessner U."/>
            <person name="Jung C."/>
            <person name="Murphy K."/>
            <person name="Arold S.T."/>
            <person name="Gojobori T."/>
            <person name="van der Linden C.G."/>
            <person name="van Loo E.N."/>
            <person name="Jellen E.N."/>
            <person name="Maughan P.J."/>
            <person name="Tester M."/>
        </authorList>
    </citation>
    <scope>NUCLEOTIDE SEQUENCE [LARGE SCALE GENOMIC DNA]</scope>
    <source>
        <strain evidence="3">cv. PI 614886</strain>
    </source>
</reference>
<evidence type="ECO:0000313" key="4">
    <source>
        <dbReference type="Proteomes" id="UP000596660"/>
    </source>
</evidence>
<dbReference type="OMA" id="TITTHRY"/>
<dbReference type="PANTHER" id="PTHR10794:SF84">
    <property type="entry name" value="ESTERASE_LIPASE_THIOESTERASE FAMILY PROTEIN"/>
    <property type="match status" value="1"/>
</dbReference>
<dbReference type="AlphaFoldDB" id="A0A803L5B4"/>
<feature type="domain" description="AB hydrolase-1" evidence="2">
    <location>
        <begin position="153"/>
        <end position="388"/>
    </location>
</feature>
<dbReference type="InterPro" id="IPR000073">
    <property type="entry name" value="AB_hydrolase_1"/>
</dbReference>
<evidence type="ECO:0000259" key="2">
    <source>
        <dbReference type="Pfam" id="PF00561"/>
    </source>
</evidence>
<accession>A0A803L5B4</accession>
<dbReference type="Gramene" id="AUR62007053-RA">
    <property type="protein sequence ID" value="AUR62007053-RA:cds"/>
    <property type="gene ID" value="AUR62007053"/>
</dbReference>
<name>A0A803L5B4_CHEQI</name>
<evidence type="ECO:0000313" key="3">
    <source>
        <dbReference type="EnsemblPlants" id="AUR62007053-RA:cds"/>
    </source>
</evidence>
<dbReference type="PROSITE" id="PS01133">
    <property type="entry name" value="UPF0017"/>
    <property type="match status" value="1"/>
</dbReference>
<dbReference type="EnsemblPlants" id="AUR62007053-RA">
    <property type="protein sequence ID" value="AUR62007053-RA:cds"/>
    <property type="gene ID" value="AUR62007053"/>
</dbReference>
<comment type="similarity">
    <text evidence="1">Belongs to the AB hydrolase superfamily. AB hydrolase 4 family.</text>
</comment>
<evidence type="ECO:0000256" key="1">
    <source>
        <dbReference type="ARBA" id="ARBA00010884"/>
    </source>
</evidence>
<dbReference type="Proteomes" id="UP000596660">
    <property type="component" value="Unplaced"/>
</dbReference>
<dbReference type="Pfam" id="PF00561">
    <property type="entry name" value="Abhydrolase_1"/>
    <property type="match status" value="1"/>
</dbReference>
<dbReference type="Gene3D" id="3.40.50.1820">
    <property type="entry name" value="alpha/beta hydrolase"/>
    <property type="match status" value="1"/>
</dbReference>
<proteinExistence type="inferred from homology"/>
<dbReference type="GO" id="GO:0047372">
    <property type="term" value="F:monoacylglycerol lipase activity"/>
    <property type="evidence" value="ECO:0007669"/>
    <property type="project" value="TreeGrafter"/>
</dbReference>
<dbReference type="InterPro" id="IPR000952">
    <property type="entry name" value="AB_hydrolase_4_CS"/>
</dbReference>